<gene>
    <name evidence="3" type="ORF">FOF52_17620</name>
</gene>
<keyword evidence="1" id="KW-0238">DNA-binding</keyword>
<evidence type="ECO:0000313" key="3">
    <source>
        <dbReference type="EMBL" id="UPT22548.1"/>
    </source>
</evidence>
<name>A0ABY4L8C7_THEAE</name>
<dbReference type="InterPro" id="IPR000551">
    <property type="entry name" value="MerR-type_HTH_dom"/>
</dbReference>
<proteinExistence type="predicted"/>
<dbReference type="SUPFAM" id="SSF46955">
    <property type="entry name" value="Putative DNA-binding domain"/>
    <property type="match status" value="1"/>
</dbReference>
<accession>A0ABY4L8C7</accession>
<dbReference type="InterPro" id="IPR047057">
    <property type="entry name" value="MerR_fam"/>
</dbReference>
<feature type="domain" description="HTH merR-type" evidence="2">
    <location>
        <begin position="1"/>
        <end position="70"/>
    </location>
</feature>
<reference evidence="3 4" key="1">
    <citation type="submission" date="2020-04" db="EMBL/GenBank/DDBJ databases">
        <title>Thermobifida alba genome sequencing and assembly.</title>
        <authorList>
            <person name="Luzics S."/>
            <person name="Horvath B."/>
            <person name="Nagy I."/>
            <person name="Toth A."/>
            <person name="Nagy I."/>
            <person name="Kukolya J."/>
        </authorList>
    </citation>
    <scope>NUCLEOTIDE SEQUENCE [LARGE SCALE GENOMIC DNA]</scope>
    <source>
        <strain evidence="3 4">DSM 43795</strain>
    </source>
</reference>
<evidence type="ECO:0000256" key="1">
    <source>
        <dbReference type="ARBA" id="ARBA00023125"/>
    </source>
</evidence>
<keyword evidence="4" id="KW-1185">Reference proteome</keyword>
<dbReference type="SMART" id="SM00422">
    <property type="entry name" value="HTH_MERR"/>
    <property type="match status" value="1"/>
</dbReference>
<organism evidence="3 4">
    <name type="scientific">Thermobifida alba</name>
    <name type="common">Thermomonospora alba</name>
    <dbReference type="NCBI Taxonomy" id="53522"/>
    <lineage>
        <taxon>Bacteria</taxon>
        <taxon>Bacillati</taxon>
        <taxon>Actinomycetota</taxon>
        <taxon>Actinomycetes</taxon>
        <taxon>Streptosporangiales</taxon>
        <taxon>Nocardiopsidaceae</taxon>
        <taxon>Thermobifida</taxon>
    </lineage>
</organism>
<dbReference type="PRINTS" id="PR00040">
    <property type="entry name" value="HTHMERR"/>
</dbReference>
<protein>
    <submittedName>
        <fullName evidence="3">MerR family transcriptional regulator</fullName>
    </submittedName>
</protein>
<dbReference type="Gene3D" id="1.10.1660.10">
    <property type="match status" value="1"/>
</dbReference>
<dbReference type="Proteomes" id="UP000832041">
    <property type="component" value="Chromosome"/>
</dbReference>
<sequence length="210" mass="22975">MRIGELSRRSGVSVPTIKYYVREKMLPEGERTAANQVSYSEEHLRRLRLIRGLIDVGGLPVPAVREVLAEIDAPEPSTHRAVAAAHRGLTVLTGESTDQLREEARRTVESVFAERGWSPGEDNPGIPALVEALARMRLLGQDSFVDCVSRYAEAAEAIAEIDIDLLSRRTNVADAVENAVLGTVLGDVVIAALRRIAQEQVFNRHTEGDG</sequence>
<dbReference type="InterPro" id="IPR009061">
    <property type="entry name" value="DNA-bd_dom_put_sf"/>
</dbReference>
<evidence type="ECO:0000259" key="2">
    <source>
        <dbReference type="PROSITE" id="PS50937"/>
    </source>
</evidence>
<dbReference type="Pfam" id="PF13411">
    <property type="entry name" value="MerR_1"/>
    <property type="match status" value="1"/>
</dbReference>
<dbReference type="PROSITE" id="PS50937">
    <property type="entry name" value="HTH_MERR_2"/>
    <property type="match status" value="1"/>
</dbReference>
<evidence type="ECO:0000313" key="4">
    <source>
        <dbReference type="Proteomes" id="UP000832041"/>
    </source>
</evidence>
<dbReference type="RefSeq" id="WP_248591042.1">
    <property type="nucleotide sequence ID" value="NZ_BAABEB010000022.1"/>
</dbReference>
<dbReference type="EMBL" id="CP051627">
    <property type="protein sequence ID" value="UPT22548.1"/>
    <property type="molecule type" value="Genomic_DNA"/>
</dbReference>
<dbReference type="PANTHER" id="PTHR30204">
    <property type="entry name" value="REDOX-CYCLING DRUG-SENSING TRANSCRIPTIONAL ACTIVATOR SOXR"/>
    <property type="match status" value="1"/>
</dbReference>
<dbReference type="PANTHER" id="PTHR30204:SF98">
    <property type="entry name" value="HTH-TYPE TRANSCRIPTIONAL REGULATOR ADHR"/>
    <property type="match status" value="1"/>
</dbReference>